<organism evidence="2 3">
    <name type="scientific">Araneus ventricosus</name>
    <name type="common">Orbweaver spider</name>
    <name type="synonym">Epeira ventricosa</name>
    <dbReference type="NCBI Taxonomy" id="182803"/>
    <lineage>
        <taxon>Eukaryota</taxon>
        <taxon>Metazoa</taxon>
        <taxon>Ecdysozoa</taxon>
        <taxon>Arthropoda</taxon>
        <taxon>Chelicerata</taxon>
        <taxon>Arachnida</taxon>
        <taxon>Araneae</taxon>
        <taxon>Araneomorphae</taxon>
        <taxon>Entelegynae</taxon>
        <taxon>Araneoidea</taxon>
        <taxon>Araneidae</taxon>
        <taxon>Araneus</taxon>
    </lineage>
</organism>
<evidence type="ECO:0000313" key="2">
    <source>
        <dbReference type="EMBL" id="GBL79164.1"/>
    </source>
</evidence>
<evidence type="ECO:0000256" key="1">
    <source>
        <dbReference type="SAM" id="MobiDB-lite"/>
    </source>
</evidence>
<feature type="region of interest" description="Disordered" evidence="1">
    <location>
        <begin position="1"/>
        <end position="25"/>
    </location>
</feature>
<dbReference type="Proteomes" id="UP000499080">
    <property type="component" value="Unassembled WGS sequence"/>
</dbReference>
<evidence type="ECO:0000313" key="3">
    <source>
        <dbReference type="Proteomes" id="UP000499080"/>
    </source>
</evidence>
<protein>
    <submittedName>
        <fullName evidence="2">Uncharacterized protein</fullName>
    </submittedName>
</protein>
<dbReference type="AlphaFoldDB" id="A0A4Y2AJN2"/>
<name>A0A4Y2AJN2_ARAVE</name>
<gene>
    <name evidence="2" type="ORF">AVEN_185635_1</name>
</gene>
<sequence length="108" mass="12204">MEWDGRENDQQGWERPVHAVSSQKASVLREVEEPVGVVSTKLSRKLPTEGAVSRPPAWIKKFKPNVTQNSMTIRRFLIVDYSDCKYLGKESNSKRCVPISTLAGSRTK</sequence>
<reference evidence="2 3" key="1">
    <citation type="journal article" date="2019" name="Sci. Rep.">
        <title>Orb-weaving spider Araneus ventricosus genome elucidates the spidroin gene catalogue.</title>
        <authorList>
            <person name="Kono N."/>
            <person name="Nakamura H."/>
            <person name="Ohtoshi R."/>
            <person name="Moran D.A.P."/>
            <person name="Shinohara A."/>
            <person name="Yoshida Y."/>
            <person name="Fujiwara M."/>
            <person name="Mori M."/>
            <person name="Tomita M."/>
            <person name="Arakawa K."/>
        </authorList>
    </citation>
    <scope>NUCLEOTIDE SEQUENCE [LARGE SCALE GENOMIC DNA]</scope>
</reference>
<dbReference type="EMBL" id="BGPR01156505">
    <property type="protein sequence ID" value="GBL79164.1"/>
    <property type="molecule type" value="Genomic_DNA"/>
</dbReference>
<proteinExistence type="predicted"/>
<accession>A0A4Y2AJN2</accession>
<comment type="caution">
    <text evidence="2">The sequence shown here is derived from an EMBL/GenBank/DDBJ whole genome shotgun (WGS) entry which is preliminary data.</text>
</comment>
<keyword evidence="3" id="KW-1185">Reference proteome</keyword>